<evidence type="ECO:0000256" key="1">
    <source>
        <dbReference type="SAM" id="MobiDB-lite"/>
    </source>
</evidence>
<reference evidence="2 3" key="1">
    <citation type="journal article" date="2022" name="Allergy">
        <title>Genome assembly and annotation of Periplaneta americana reveal a comprehensive cockroach allergen profile.</title>
        <authorList>
            <person name="Wang L."/>
            <person name="Xiong Q."/>
            <person name="Saelim N."/>
            <person name="Wang L."/>
            <person name="Nong W."/>
            <person name="Wan A.T."/>
            <person name="Shi M."/>
            <person name="Liu X."/>
            <person name="Cao Q."/>
            <person name="Hui J.H.L."/>
            <person name="Sookrung N."/>
            <person name="Leung T.F."/>
            <person name="Tungtrongchitr A."/>
            <person name="Tsui S.K.W."/>
        </authorList>
    </citation>
    <scope>NUCLEOTIDE SEQUENCE [LARGE SCALE GENOMIC DNA]</scope>
    <source>
        <strain evidence="2">PWHHKU_190912</strain>
    </source>
</reference>
<gene>
    <name evidence="2" type="ORF">ANN_13093</name>
</gene>
<evidence type="ECO:0000313" key="2">
    <source>
        <dbReference type="EMBL" id="KAJ4446397.1"/>
    </source>
</evidence>
<dbReference type="EMBL" id="JAJSOF020000009">
    <property type="protein sequence ID" value="KAJ4446397.1"/>
    <property type="molecule type" value="Genomic_DNA"/>
</dbReference>
<organism evidence="2 3">
    <name type="scientific">Periplaneta americana</name>
    <name type="common">American cockroach</name>
    <name type="synonym">Blatta americana</name>
    <dbReference type="NCBI Taxonomy" id="6978"/>
    <lineage>
        <taxon>Eukaryota</taxon>
        <taxon>Metazoa</taxon>
        <taxon>Ecdysozoa</taxon>
        <taxon>Arthropoda</taxon>
        <taxon>Hexapoda</taxon>
        <taxon>Insecta</taxon>
        <taxon>Pterygota</taxon>
        <taxon>Neoptera</taxon>
        <taxon>Polyneoptera</taxon>
        <taxon>Dictyoptera</taxon>
        <taxon>Blattodea</taxon>
        <taxon>Blattoidea</taxon>
        <taxon>Blattidae</taxon>
        <taxon>Blattinae</taxon>
        <taxon>Periplaneta</taxon>
    </lineage>
</organism>
<protein>
    <submittedName>
        <fullName evidence="2">Uncharacterized protein</fullName>
    </submittedName>
</protein>
<feature type="compositionally biased region" description="Basic and acidic residues" evidence="1">
    <location>
        <begin position="295"/>
        <end position="313"/>
    </location>
</feature>
<sequence>MGEERMMLKLIRRRKRNWSGHWLRRDCLLKDALEGMVNGRKVRVRIRYQMINDIKIVDHMRRLRGKQKIGKIGECWVCSERPAHGQNTYVEAPCETGLNKGKNCSGAGHRSKLGSGVLSAHLSCIDIKGTIVTVSCIVPRVAQSKIFGAKRDEVTGEWRKLHNAELHALYSSPDVIRNTKWRRLKWAEHVARMGESRNAYRVLVGRPEGKRPLRRPKCRWEDNIEMDLREVGYDDREWINLARTGTNDGLMFERPDVVIQKPLHNARVTIWCAMSSHGILSPYFVEDAPQNSKTVNKEEEKELAGSLVEKKLPTEGCTGRNDEREKSSGQKKISDDRRH</sequence>
<name>A0ABQ8TIW3_PERAM</name>
<feature type="compositionally biased region" description="Basic and acidic residues" evidence="1">
    <location>
        <begin position="320"/>
        <end position="339"/>
    </location>
</feature>
<accession>A0ABQ8TIW3</accession>
<proteinExistence type="predicted"/>
<dbReference type="Proteomes" id="UP001148838">
    <property type="component" value="Unassembled WGS sequence"/>
</dbReference>
<keyword evidence="3" id="KW-1185">Reference proteome</keyword>
<comment type="caution">
    <text evidence="2">The sequence shown here is derived from an EMBL/GenBank/DDBJ whole genome shotgun (WGS) entry which is preliminary data.</text>
</comment>
<evidence type="ECO:0000313" key="3">
    <source>
        <dbReference type="Proteomes" id="UP001148838"/>
    </source>
</evidence>
<feature type="region of interest" description="Disordered" evidence="1">
    <location>
        <begin position="293"/>
        <end position="339"/>
    </location>
</feature>